<dbReference type="STRING" id="589385.SAMN05421504_107165"/>
<dbReference type="InterPro" id="IPR014718">
    <property type="entry name" value="GH-type_carb-bd"/>
</dbReference>
<protein>
    <submittedName>
        <fullName evidence="7">Glucoamylase</fullName>
    </submittedName>
</protein>
<dbReference type="Gene3D" id="2.70.98.10">
    <property type="match status" value="1"/>
</dbReference>
<sequence>MRRCLLLAVLLIASFATPAYAAPAPGAPGIASAWTSGAKEGLGTSATTTSKLWYTLGQGIVNEIYYPQADTPDVQDLQYMVSDGTSFTDEEKVATTHQVSLADPDSLTYQQVNTAKNGRYRITKTYVTDPARATLLIRTRFQVLTGGALKLFTLYNPSLGNSGMGDTGATANGQLQASDGNVASALASSTGFTALSSGYSGTSSDGWQDLTQHRALTNQYTSADAPGNLVQTAQIPVGTDTTFTLALGFGTSRAEASSTATASLNSGWSAVSASYQTGWHTYLNSVAAPPSSTTGITQQYKTAVMTIKAHEDKTYRGAFVASLSIPWGDAQNADSCCAAGYHAVWARDLYQMATAEIAVGDSAAANRALDYLFNVQLRPDGSYPQNTRLDGTPVFGSLQMDEVSFPIILAWQLGRRDAATYAKIKPSAEFVSHRGPSTPQERWEEAGGFSPSTLAAEIAALVCAADLATANNDPGAASYYLQVADSWRAQVDNWTYTTTGSLASHGYYERIDDNGNPNDGHTLGIANGGGNWDERTVVDMGFLDLVRLGVKRADDPHITDSLKVVDAKIRVTTPAGDIWYRYNHDGYGETADGRPYTGVGIGRLWPVLTGERGEYALATGALGTGYLRTMAATANAGGQIPEQVWDRGTTIGTGTGSATPLAWAQAQFVRLAVSLSTGKNVETPSVVAKRYQG</sequence>
<organism evidence="7 8">
    <name type="scientific">Amycolatopsis xylanica</name>
    <dbReference type="NCBI Taxonomy" id="589385"/>
    <lineage>
        <taxon>Bacteria</taxon>
        <taxon>Bacillati</taxon>
        <taxon>Actinomycetota</taxon>
        <taxon>Actinomycetes</taxon>
        <taxon>Pseudonocardiales</taxon>
        <taxon>Pseudonocardiaceae</taxon>
        <taxon>Amycolatopsis</taxon>
    </lineage>
</organism>
<dbReference type="InterPro" id="IPR006425">
    <property type="entry name" value="Glucoamylase_bac"/>
</dbReference>
<evidence type="ECO:0000256" key="4">
    <source>
        <dbReference type="SAM" id="SignalP"/>
    </source>
</evidence>
<keyword evidence="8" id="KW-1185">Reference proteome</keyword>
<dbReference type="InterPro" id="IPR046966">
    <property type="entry name" value="Glucoamylase_active_site"/>
</dbReference>
<keyword evidence="3" id="KW-0326">Glycosidase</keyword>
<dbReference type="PANTHER" id="PTHR31616:SF0">
    <property type="entry name" value="GLUCAN 1,4-ALPHA-GLUCOSIDASE"/>
    <property type="match status" value="1"/>
</dbReference>
<feature type="chain" id="PRO_5011621794" evidence="4">
    <location>
        <begin position="22"/>
        <end position="693"/>
    </location>
</feature>
<dbReference type="Pfam" id="PF09137">
    <property type="entry name" value="Glucodextran_N"/>
    <property type="match status" value="1"/>
</dbReference>
<dbReference type="Gene3D" id="1.50.10.10">
    <property type="match status" value="1"/>
</dbReference>
<dbReference type="PANTHER" id="PTHR31616">
    <property type="entry name" value="TREHALASE"/>
    <property type="match status" value="1"/>
</dbReference>
<dbReference type="NCBIfam" id="TIGR01535">
    <property type="entry name" value="glucan_glucosid"/>
    <property type="match status" value="1"/>
</dbReference>
<comment type="similarity">
    <text evidence="1">Belongs to the glycosyl hydrolase 15 family.</text>
</comment>
<dbReference type="GO" id="GO:0005975">
    <property type="term" value="P:carbohydrate metabolic process"/>
    <property type="evidence" value="ECO:0007669"/>
    <property type="project" value="InterPro"/>
</dbReference>
<feature type="domain" description="GH15-like" evidence="5">
    <location>
        <begin position="300"/>
        <end position="370"/>
    </location>
</feature>
<dbReference type="GO" id="GO:0016757">
    <property type="term" value="F:glycosyltransferase activity"/>
    <property type="evidence" value="ECO:0007669"/>
    <property type="project" value="UniProtKB-ARBA"/>
</dbReference>
<feature type="domain" description="GH15-like" evidence="5">
    <location>
        <begin position="380"/>
        <end position="672"/>
    </location>
</feature>
<name>A0A1H3N7B7_9PSEU</name>
<evidence type="ECO:0000256" key="3">
    <source>
        <dbReference type="ARBA" id="ARBA00023295"/>
    </source>
</evidence>
<dbReference type="GO" id="GO:0004553">
    <property type="term" value="F:hydrolase activity, hydrolyzing O-glycosyl compounds"/>
    <property type="evidence" value="ECO:0007669"/>
    <property type="project" value="TreeGrafter"/>
</dbReference>
<dbReference type="RefSeq" id="WP_091294546.1">
    <property type="nucleotide sequence ID" value="NZ_FNON01000007.1"/>
</dbReference>
<feature type="domain" description="Glucodextranase N-terminal" evidence="6">
    <location>
        <begin position="24"/>
        <end position="283"/>
    </location>
</feature>
<dbReference type="PROSITE" id="PS00820">
    <property type="entry name" value="GLUCOAMYLASE"/>
    <property type="match status" value="1"/>
</dbReference>
<evidence type="ECO:0000313" key="8">
    <source>
        <dbReference type="Proteomes" id="UP000199515"/>
    </source>
</evidence>
<evidence type="ECO:0000259" key="5">
    <source>
        <dbReference type="Pfam" id="PF00723"/>
    </source>
</evidence>
<dbReference type="InterPro" id="IPR011013">
    <property type="entry name" value="Gal_mutarotase_sf_dom"/>
</dbReference>
<dbReference type="CDD" id="cd07430">
    <property type="entry name" value="GH15_N"/>
    <property type="match status" value="1"/>
</dbReference>
<dbReference type="InterPro" id="IPR015220">
    <property type="entry name" value="Glucodextranase_N"/>
</dbReference>
<gene>
    <name evidence="7" type="ORF">SAMN05421504_107165</name>
</gene>
<dbReference type="SUPFAM" id="SSF74650">
    <property type="entry name" value="Galactose mutarotase-like"/>
    <property type="match status" value="1"/>
</dbReference>
<dbReference type="Proteomes" id="UP000199515">
    <property type="component" value="Unassembled WGS sequence"/>
</dbReference>
<dbReference type="InterPro" id="IPR012341">
    <property type="entry name" value="6hp_glycosidase-like_sf"/>
</dbReference>
<dbReference type="SUPFAM" id="SSF48208">
    <property type="entry name" value="Six-hairpin glycosidases"/>
    <property type="match status" value="1"/>
</dbReference>
<dbReference type="InterPro" id="IPR011613">
    <property type="entry name" value="GH15-like"/>
</dbReference>
<evidence type="ECO:0000259" key="6">
    <source>
        <dbReference type="Pfam" id="PF09137"/>
    </source>
</evidence>
<evidence type="ECO:0000256" key="1">
    <source>
        <dbReference type="ARBA" id="ARBA00006188"/>
    </source>
</evidence>
<dbReference type="Pfam" id="PF00723">
    <property type="entry name" value="Glyco_hydro_15"/>
    <property type="match status" value="2"/>
</dbReference>
<dbReference type="InterPro" id="IPR008928">
    <property type="entry name" value="6-hairpin_glycosidase_sf"/>
</dbReference>
<keyword evidence="2" id="KW-0378">Hydrolase</keyword>
<dbReference type="GO" id="GO:0030246">
    <property type="term" value="F:carbohydrate binding"/>
    <property type="evidence" value="ECO:0007669"/>
    <property type="project" value="InterPro"/>
</dbReference>
<proteinExistence type="inferred from homology"/>
<evidence type="ECO:0000313" key="7">
    <source>
        <dbReference type="EMBL" id="SDY84762.1"/>
    </source>
</evidence>
<feature type="signal peptide" evidence="4">
    <location>
        <begin position="1"/>
        <end position="21"/>
    </location>
</feature>
<accession>A0A1H3N7B7</accession>
<evidence type="ECO:0000256" key="2">
    <source>
        <dbReference type="ARBA" id="ARBA00022801"/>
    </source>
</evidence>
<keyword evidence="4" id="KW-0732">Signal</keyword>
<reference evidence="7 8" key="1">
    <citation type="submission" date="2016-10" db="EMBL/GenBank/DDBJ databases">
        <authorList>
            <person name="de Groot N.N."/>
        </authorList>
    </citation>
    <scope>NUCLEOTIDE SEQUENCE [LARGE SCALE GENOMIC DNA]</scope>
    <source>
        <strain evidence="7 8">CPCC 202699</strain>
    </source>
</reference>
<dbReference type="AlphaFoldDB" id="A0A1H3N7B7"/>
<dbReference type="OrthoDB" id="9806081at2"/>
<dbReference type="EMBL" id="FNON01000007">
    <property type="protein sequence ID" value="SDY84762.1"/>
    <property type="molecule type" value="Genomic_DNA"/>
</dbReference>